<dbReference type="InterPro" id="IPR016032">
    <property type="entry name" value="Sig_transdc_resp-reg_C-effctor"/>
</dbReference>
<keyword evidence="2" id="KW-0238">DNA-binding</keyword>
<dbReference type="Gene3D" id="1.10.10.10">
    <property type="entry name" value="Winged helix-like DNA-binding domain superfamily/Winged helix DNA-binding domain"/>
    <property type="match status" value="1"/>
</dbReference>
<proteinExistence type="predicted"/>
<evidence type="ECO:0000259" key="5">
    <source>
        <dbReference type="PROSITE" id="PS50043"/>
    </source>
</evidence>
<gene>
    <name evidence="6" type="ORF">HKK74_09635</name>
</gene>
<dbReference type="RefSeq" id="WP_187242760.1">
    <property type="nucleotide sequence ID" value="NZ_BAAAOK010000006.1"/>
</dbReference>
<keyword evidence="7" id="KW-1185">Reference proteome</keyword>
<dbReference type="PROSITE" id="PS50043">
    <property type="entry name" value="HTH_LUXR_2"/>
    <property type="match status" value="1"/>
</dbReference>
<dbReference type="Pfam" id="PF00196">
    <property type="entry name" value="GerE"/>
    <property type="match status" value="1"/>
</dbReference>
<reference evidence="6 7" key="1">
    <citation type="submission" date="2020-06" db="EMBL/GenBank/DDBJ databases">
        <title>Actinomadura xiongansis sp. nov., isolated from soil of Baiyangdian.</title>
        <authorList>
            <person name="Zhang X."/>
        </authorList>
    </citation>
    <scope>NUCLEOTIDE SEQUENCE [LARGE SCALE GENOMIC DNA]</scope>
    <source>
        <strain evidence="6 7">HBUM206468</strain>
    </source>
</reference>
<dbReference type="EMBL" id="JABVEC010000005">
    <property type="protein sequence ID" value="MBC6465756.1"/>
    <property type="molecule type" value="Genomic_DNA"/>
</dbReference>
<dbReference type="PRINTS" id="PR00038">
    <property type="entry name" value="HTHLUXR"/>
</dbReference>
<evidence type="ECO:0000256" key="2">
    <source>
        <dbReference type="ARBA" id="ARBA00023125"/>
    </source>
</evidence>
<evidence type="ECO:0000256" key="4">
    <source>
        <dbReference type="SAM" id="MobiDB-lite"/>
    </source>
</evidence>
<feature type="region of interest" description="Disordered" evidence="4">
    <location>
        <begin position="351"/>
        <end position="371"/>
    </location>
</feature>
<dbReference type="InterPro" id="IPR036388">
    <property type="entry name" value="WH-like_DNA-bd_sf"/>
</dbReference>
<accession>A0ABR7LLP1</accession>
<dbReference type="SUPFAM" id="SSF46894">
    <property type="entry name" value="C-terminal effector domain of the bipartite response regulators"/>
    <property type="match status" value="1"/>
</dbReference>
<protein>
    <recommendedName>
        <fullName evidence="5">HTH luxR-type domain-containing protein</fullName>
    </recommendedName>
</protein>
<keyword evidence="1" id="KW-0805">Transcription regulation</keyword>
<name>A0ABR7LLP1_9ACTN</name>
<keyword evidence="3" id="KW-0804">Transcription</keyword>
<evidence type="ECO:0000313" key="7">
    <source>
        <dbReference type="Proteomes" id="UP000805614"/>
    </source>
</evidence>
<organism evidence="6 7">
    <name type="scientific">Actinomadura alba</name>
    <dbReference type="NCBI Taxonomy" id="406431"/>
    <lineage>
        <taxon>Bacteria</taxon>
        <taxon>Bacillati</taxon>
        <taxon>Actinomycetota</taxon>
        <taxon>Actinomycetes</taxon>
        <taxon>Streptosporangiales</taxon>
        <taxon>Thermomonosporaceae</taxon>
        <taxon>Actinomadura</taxon>
    </lineage>
</organism>
<sequence length="371" mass="40125">MVARSPDDPAVREHALLGGMILGDDDAMLELAAAEVADRRRRGLAGALPGALGALAQAQVMAGRHRDAEAGVAEAMDIARDAGLNGSVRGLGGVLARIAAIEGDEDRCRELTGDASDAFDATVESALSLLDLGLGRYDSALRRLERAWHGPARHSPLLLFAAADQVEAAVRADRPERAAEPLRRFEEWAEATCRPWARAVALRGRALLLDEEEHYGAAVRMHGEGGRPFERARTELLYGEWLRRARRRSDARAPLRSALEIFERLHAAPWAERARSELRATGETGAAVARPVASDQLDRLTPQEAQVVRLAAEGTSNRDIAAQLFLSPRTVEYHLYKAYPKLGVSSRRELSGLESGADPSGGRFALNTADS</sequence>
<dbReference type="Proteomes" id="UP000805614">
    <property type="component" value="Unassembled WGS sequence"/>
</dbReference>
<dbReference type="SMART" id="SM00421">
    <property type="entry name" value="HTH_LUXR"/>
    <property type="match status" value="1"/>
</dbReference>
<evidence type="ECO:0000256" key="1">
    <source>
        <dbReference type="ARBA" id="ARBA00023015"/>
    </source>
</evidence>
<evidence type="ECO:0000256" key="3">
    <source>
        <dbReference type="ARBA" id="ARBA00023163"/>
    </source>
</evidence>
<evidence type="ECO:0000313" key="6">
    <source>
        <dbReference type="EMBL" id="MBC6465756.1"/>
    </source>
</evidence>
<dbReference type="PANTHER" id="PTHR44688:SF16">
    <property type="entry name" value="DNA-BINDING TRANSCRIPTIONAL ACTIVATOR DEVR_DOSR"/>
    <property type="match status" value="1"/>
</dbReference>
<dbReference type="InterPro" id="IPR000792">
    <property type="entry name" value="Tscrpt_reg_LuxR_C"/>
</dbReference>
<dbReference type="PANTHER" id="PTHR44688">
    <property type="entry name" value="DNA-BINDING TRANSCRIPTIONAL ACTIVATOR DEVR_DOSR"/>
    <property type="match status" value="1"/>
</dbReference>
<dbReference type="CDD" id="cd06170">
    <property type="entry name" value="LuxR_C_like"/>
    <property type="match status" value="1"/>
</dbReference>
<feature type="domain" description="HTH luxR-type" evidence="5">
    <location>
        <begin position="293"/>
        <end position="356"/>
    </location>
</feature>
<comment type="caution">
    <text evidence="6">The sequence shown here is derived from an EMBL/GenBank/DDBJ whole genome shotgun (WGS) entry which is preliminary data.</text>
</comment>